<feature type="transmembrane region" description="Helical" evidence="1">
    <location>
        <begin position="323"/>
        <end position="340"/>
    </location>
</feature>
<keyword evidence="1" id="KW-0472">Membrane</keyword>
<keyword evidence="3" id="KW-1185">Reference proteome</keyword>
<comment type="caution">
    <text evidence="2">The sequence shown here is derived from an EMBL/GenBank/DDBJ whole genome shotgun (WGS) entry which is preliminary data.</text>
</comment>
<dbReference type="PANTHER" id="PTHR35043:SF8">
    <property type="entry name" value="DUF4220 DOMAIN-CONTAINING PROTEIN"/>
    <property type="match status" value="1"/>
</dbReference>
<keyword evidence="1" id="KW-0812">Transmembrane</keyword>
<name>A0A553HQ12_9PEZI</name>
<feature type="transmembrane region" description="Helical" evidence="1">
    <location>
        <begin position="53"/>
        <end position="69"/>
    </location>
</feature>
<evidence type="ECO:0000256" key="1">
    <source>
        <dbReference type="SAM" id="Phobius"/>
    </source>
</evidence>
<feature type="transmembrane region" description="Helical" evidence="1">
    <location>
        <begin position="90"/>
        <end position="107"/>
    </location>
</feature>
<sequence length="409" mass="46477">MRPKLGAAAKQPRARLSLRSMAPTISHDGWIPSSTANQYSWVPSPDTRGTLDIIWPCLTTMALCLWSMLHLNLPAKDETYRTQFLRRLRWLVIAVLAPEMPILFAFAQRSSAKQSVEDMKKLPNGPAQWTITHAFYADSGGFVLDVVGSPPFPVTAKQMLYLIRKKYIEAPTITQLDIQDKSKADGLAKGLTFFQSGWLLLKFLGRAAQGYSITPFELFTTAIVLCSLVSLCLWWNKPLDIREPTVVSSKCDIATILAAAGEIANDRPYVDTPLDFVESNIYWSRKWCPAVLDFVLKQELQTRPLNRIPNDRDFRPRNFEENYYLGCPVCIFAAIHFLGWSIEFPSYVELMLWRANSIAVFGSLSLYGASEMVGFWQAGYNVSSMELFGSYKKRMPWCLFFLILGTYRR</sequence>
<accession>A0A553HQ12</accession>
<evidence type="ECO:0000313" key="2">
    <source>
        <dbReference type="EMBL" id="TRX90041.1"/>
    </source>
</evidence>
<dbReference type="Proteomes" id="UP000319160">
    <property type="component" value="Unassembled WGS sequence"/>
</dbReference>
<dbReference type="STRING" id="2512241.A0A553HQ12"/>
<reference evidence="3" key="1">
    <citation type="submission" date="2019-06" db="EMBL/GenBank/DDBJ databases">
        <title>Draft genome sequence of the griseofulvin-producing fungus Xylaria cubensis strain G536.</title>
        <authorList>
            <person name="Mead M.E."/>
            <person name="Raja H.A."/>
            <person name="Steenwyk J.L."/>
            <person name="Knowles S.L."/>
            <person name="Oberlies N.H."/>
            <person name="Rokas A."/>
        </authorList>
    </citation>
    <scope>NUCLEOTIDE SEQUENCE [LARGE SCALE GENOMIC DNA]</scope>
    <source>
        <strain evidence="3">G536</strain>
    </source>
</reference>
<keyword evidence="1" id="KW-1133">Transmembrane helix</keyword>
<protein>
    <submittedName>
        <fullName evidence="2">Uncharacterized protein</fullName>
    </submittedName>
</protein>
<dbReference type="EMBL" id="VFLP01000060">
    <property type="protein sequence ID" value="TRX90041.1"/>
    <property type="molecule type" value="Genomic_DNA"/>
</dbReference>
<evidence type="ECO:0000313" key="3">
    <source>
        <dbReference type="Proteomes" id="UP000319160"/>
    </source>
</evidence>
<proteinExistence type="predicted"/>
<organism evidence="2 3">
    <name type="scientific">Xylaria flabelliformis</name>
    <dbReference type="NCBI Taxonomy" id="2512241"/>
    <lineage>
        <taxon>Eukaryota</taxon>
        <taxon>Fungi</taxon>
        <taxon>Dikarya</taxon>
        <taxon>Ascomycota</taxon>
        <taxon>Pezizomycotina</taxon>
        <taxon>Sordariomycetes</taxon>
        <taxon>Xylariomycetidae</taxon>
        <taxon>Xylariales</taxon>
        <taxon>Xylariaceae</taxon>
        <taxon>Xylaria</taxon>
    </lineage>
</organism>
<dbReference type="PANTHER" id="PTHR35043">
    <property type="entry name" value="TRANSCRIPTION FACTOR DOMAIN-CONTAINING PROTEIN"/>
    <property type="match status" value="1"/>
</dbReference>
<dbReference type="OrthoDB" id="3061561at2759"/>
<dbReference type="AlphaFoldDB" id="A0A553HQ12"/>
<feature type="transmembrane region" description="Helical" evidence="1">
    <location>
        <begin position="216"/>
        <end position="236"/>
    </location>
</feature>
<gene>
    <name evidence="2" type="ORF">FHL15_009142</name>
</gene>